<dbReference type="EMBL" id="CAUEEQ010003137">
    <property type="protein sequence ID" value="CAJ0924474.1"/>
    <property type="molecule type" value="Genomic_DNA"/>
</dbReference>
<keyword evidence="1" id="KW-0202">Cytokine</keyword>
<feature type="chain" id="PRO_5047479145" description="Chemokine interleukin-8-like domain-containing protein" evidence="2">
    <location>
        <begin position="20"/>
        <end position="106"/>
    </location>
</feature>
<organism evidence="4 5">
    <name type="scientific">Ranitomeya imitator</name>
    <name type="common">mimic poison frog</name>
    <dbReference type="NCBI Taxonomy" id="111125"/>
    <lineage>
        <taxon>Eukaryota</taxon>
        <taxon>Metazoa</taxon>
        <taxon>Chordata</taxon>
        <taxon>Craniata</taxon>
        <taxon>Vertebrata</taxon>
        <taxon>Euteleostomi</taxon>
        <taxon>Amphibia</taxon>
        <taxon>Batrachia</taxon>
        <taxon>Anura</taxon>
        <taxon>Neobatrachia</taxon>
        <taxon>Hyloidea</taxon>
        <taxon>Dendrobatidae</taxon>
        <taxon>Dendrobatinae</taxon>
        <taxon>Ranitomeya</taxon>
    </lineage>
</organism>
<evidence type="ECO:0000313" key="5">
    <source>
        <dbReference type="Proteomes" id="UP001176940"/>
    </source>
</evidence>
<keyword evidence="5" id="KW-1185">Reference proteome</keyword>
<comment type="caution">
    <text evidence="4">The sequence shown here is derived from an EMBL/GenBank/DDBJ whole genome shotgun (WGS) entry which is preliminary data.</text>
</comment>
<feature type="non-terminal residue" evidence="4">
    <location>
        <position position="106"/>
    </location>
</feature>
<name>A0ABN9KUF0_9NEOB</name>
<dbReference type="InterPro" id="IPR036048">
    <property type="entry name" value="Interleukin_8-like_sf"/>
</dbReference>
<dbReference type="Gene3D" id="2.40.50.40">
    <property type="match status" value="1"/>
</dbReference>
<dbReference type="Pfam" id="PF00048">
    <property type="entry name" value="IL8"/>
    <property type="match status" value="1"/>
</dbReference>
<sequence>MVYKIAVILSVVLLNSALAQVSRGKRCRCKVAVEQLQVKKVTQLEIFPPSSKCDNEEYVVVLKISKKNSSTKCVNPNIKEVKEILRGKNKKTKHIKVIRHPTANGE</sequence>
<evidence type="ECO:0000256" key="2">
    <source>
        <dbReference type="SAM" id="SignalP"/>
    </source>
</evidence>
<dbReference type="Proteomes" id="UP001176940">
    <property type="component" value="Unassembled WGS sequence"/>
</dbReference>
<protein>
    <recommendedName>
        <fullName evidence="3">Chemokine interleukin-8-like domain-containing protein</fullName>
    </recommendedName>
</protein>
<keyword evidence="2" id="KW-0732">Signal</keyword>
<dbReference type="InterPro" id="IPR001811">
    <property type="entry name" value="Chemokine_IL8-like_dom"/>
</dbReference>
<dbReference type="SUPFAM" id="SSF54117">
    <property type="entry name" value="Interleukin 8-like chemokines"/>
    <property type="match status" value="1"/>
</dbReference>
<accession>A0ABN9KUF0</accession>
<reference evidence="4" key="1">
    <citation type="submission" date="2023-07" db="EMBL/GenBank/DDBJ databases">
        <authorList>
            <person name="Stuckert A."/>
        </authorList>
    </citation>
    <scope>NUCLEOTIDE SEQUENCE</scope>
</reference>
<proteinExistence type="predicted"/>
<gene>
    <name evidence="4" type="ORF">RIMI_LOCUS2273585</name>
</gene>
<feature type="signal peptide" evidence="2">
    <location>
        <begin position="1"/>
        <end position="19"/>
    </location>
</feature>
<evidence type="ECO:0000256" key="1">
    <source>
        <dbReference type="ARBA" id="ARBA00022514"/>
    </source>
</evidence>
<evidence type="ECO:0000259" key="3">
    <source>
        <dbReference type="Pfam" id="PF00048"/>
    </source>
</evidence>
<feature type="domain" description="Chemokine interleukin-8-like" evidence="3">
    <location>
        <begin position="26"/>
        <end position="86"/>
    </location>
</feature>
<evidence type="ECO:0000313" key="4">
    <source>
        <dbReference type="EMBL" id="CAJ0924474.1"/>
    </source>
</evidence>